<evidence type="ECO:0000259" key="2">
    <source>
        <dbReference type="PROSITE" id="PS51192"/>
    </source>
</evidence>
<keyword evidence="3" id="KW-0347">Helicase</keyword>
<dbReference type="GO" id="GO:0008168">
    <property type="term" value="F:methyltransferase activity"/>
    <property type="evidence" value="ECO:0007669"/>
    <property type="project" value="UniProtKB-KW"/>
</dbReference>
<keyword evidence="3" id="KW-0067">ATP-binding</keyword>
<dbReference type="InterPro" id="IPR039187">
    <property type="entry name" value="SNO_AAA"/>
</dbReference>
<evidence type="ECO:0000256" key="1">
    <source>
        <dbReference type="ARBA" id="ARBA00006992"/>
    </source>
</evidence>
<keyword evidence="3" id="KW-0808">Transferase</keyword>
<organism evidence="3 4">
    <name type="scientific">Crocosphaera watsonii WH 0402</name>
    <dbReference type="NCBI Taxonomy" id="1284629"/>
    <lineage>
        <taxon>Bacteria</taxon>
        <taxon>Bacillati</taxon>
        <taxon>Cyanobacteriota</taxon>
        <taxon>Cyanophyceae</taxon>
        <taxon>Oscillatoriophycideae</taxon>
        <taxon>Chroococcales</taxon>
        <taxon>Aphanothecaceae</taxon>
        <taxon>Crocosphaera</taxon>
    </lineage>
</organism>
<reference evidence="3 4" key="2">
    <citation type="submission" date="2013-09" db="EMBL/GenBank/DDBJ databases">
        <title>Whole genome comparison of six Crocosphaera watsonii strains with differing phenotypes.</title>
        <authorList>
            <person name="Bench S.R."/>
            <person name="Heller P."/>
            <person name="Frank I."/>
            <person name="Arciniega M."/>
            <person name="Shilova I.N."/>
            <person name="Zehr J.P."/>
        </authorList>
    </citation>
    <scope>NUCLEOTIDE SEQUENCE [LARGE SCALE GENOMIC DNA]</scope>
    <source>
        <strain evidence="3 4">WH 0402</strain>
    </source>
</reference>
<dbReference type="CDD" id="cd02440">
    <property type="entry name" value="AdoMet_MTases"/>
    <property type="match status" value="1"/>
</dbReference>
<keyword evidence="3" id="KW-0378">Hydrolase</keyword>
<evidence type="ECO:0000313" key="3">
    <source>
        <dbReference type="EMBL" id="CCQ70254.1"/>
    </source>
</evidence>
<dbReference type="Pfam" id="PF13872">
    <property type="entry name" value="AAA_34"/>
    <property type="match status" value="1"/>
</dbReference>
<dbReference type="InterPro" id="IPR029063">
    <property type="entry name" value="SAM-dependent_MTases_sf"/>
</dbReference>
<gene>
    <name evidence="3" type="ORF">CWATWH0402_6191</name>
</gene>
<dbReference type="SUPFAM" id="SSF53335">
    <property type="entry name" value="S-adenosyl-L-methionine-dependent methyltransferases"/>
    <property type="match status" value="1"/>
</dbReference>
<keyword evidence="3" id="KW-0489">Methyltransferase</keyword>
<dbReference type="InterPro" id="IPR026741">
    <property type="entry name" value="SNO"/>
</dbReference>
<feature type="domain" description="Helicase ATP-binding" evidence="2">
    <location>
        <begin position="490"/>
        <end position="656"/>
    </location>
</feature>
<dbReference type="GO" id="GO:0006355">
    <property type="term" value="P:regulation of DNA-templated transcription"/>
    <property type="evidence" value="ECO:0007669"/>
    <property type="project" value="InterPro"/>
</dbReference>
<dbReference type="EMBL" id="CAQN01001151">
    <property type="protein sequence ID" value="CCQ70254.1"/>
    <property type="molecule type" value="Genomic_DNA"/>
</dbReference>
<dbReference type="GO" id="GO:0004386">
    <property type="term" value="F:helicase activity"/>
    <property type="evidence" value="ECO:0007669"/>
    <property type="project" value="UniProtKB-KW"/>
</dbReference>
<dbReference type="PANTHER" id="PTHR12706:SF30">
    <property type="entry name" value="PROTEIN STRAWBERRY NOTCH-RELATED"/>
    <property type="match status" value="1"/>
</dbReference>
<reference evidence="3 4" key="1">
    <citation type="submission" date="2013-01" db="EMBL/GenBank/DDBJ databases">
        <authorList>
            <person name="Bench S."/>
        </authorList>
    </citation>
    <scope>NUCLEOTIDE SEQUENCE [LARGE SCALE GENOMIC DNA]</scope>
    <source>
        <strain evidence="3 4">WH 0402</strain>
    </source>
</reference>
<keyword evidence="3" id="KW-0547">Nucleotide-binding</keyword>
<dbReference type="Gene3D" id="3.40.50.150">
    <property type="entry name" value="Vaccinia Virus protein VP39"/>
    <property type="match status" value="1"/>
</dbReference>
<sequence length="1446" mass="162484">MMMSNQKTQMATKPSPTLFSFQPSLFDGIASASLLNVATEVSKRLIKEKSVTTAFLATCMTNEYGKTDAEGGWNWKKAYDGLEMALVLYVRKQFSQLSNHPRETIVQLQSIQNLLPTHTKRSEDTNKYQMFSTPLPLAYLVGCAAKLSVRDTVLEPSSGTGLLAVWAQTKLTKLILNELNSDRLQYLKQLFPSAALYQVDAEHINDLLPDRHQPSVVLMNPPFSASHRVNKRYADATINHVKSALYRLRPGGRLVTITADWFSPTSNKWREPISKLPGKVVFSAGIDGIAYYKHGTTIETRLTVIDKVDKVESQTIINERSSHSQLASLIEQYVPSRSELKPVERKLAPVKTFVPRKPKASIVNSNEVAIPTATFTNIVDVEYEVVDWSGIKESLNDGIYERYTPQSVVIQGAKPHPTKLVESTAMNAIAPPKPTYIPKLPMDVITTGALSDAQLESVIYAGNSHEQFLPDWFVYDHHLDQRQRVKQGTPGAVRYRKAWFNGDHTGVGKGRQCGGIILDNWLKGRKKAIWISKNAPLLEDTRRDWQALGGEPQQVVPLSNYKQGEEITISEGILFVTYGTLRTPAKGDKISRVDQIVQWLGVDSDAVVIFDEAHSMSNAMATQGGRGTQKPSQQGLAGLRLQYILHNARFVYVSATGASKLENLSYLERLGLWNSEAFPFADRDDFLSQVEQGGIAALEVLARDLKAMGLYLARSVSFDGVEYEILQHDLTPAQVEMYNKYAQAYQIIHQNIHKAIETTNAKNGRAKLNAYSKFEGAKQRFFNHLITSIKCPTLIKSIEKDLEAGHSAVIQLVSTDEALLDRRLASIPTNEWKDIKVDITPREYLFDYLINGFPVILYETYTDENGNEHSRIVRDAEGNPIVSSEALKQREELLEQLVFLPPLPSALDQIINYFGYENVAEVTGRSKRLVRVTTNESGAAALAERDRNRTEVQRRSLNANIAETQAFMDGRKRILVFSQAGGTGRSYHCDRQCQNQSKRIHVLLESGWRAESAIQGLGRTNRSNQVNPPLYRVITTNIQGEKRFTSTIARRLHALGAITKGERKTGGQGLFGEEDNLESVYALHALRQLYSSIAAGNIEAFSLQRFEQVTGLSLNFNGELPPMKTFLNRLLGLTLEDQQILINALELLIHSSITKAKEGGYYEMGVETLKAHRFRVLERTKLYQDQSTGGISYAVRIEKTVKNSIMTYDQARWFSLNKGNFMAINTRSGRAAVVVNTNSSVDDDGSVSQRVHLYRPDSDEKMTLLQFTHSQWRKATEDEFKIAWEKQVASVPKFKTKTFYLITGLLLPIWKKLDPMQMKIYRVHLDNGEQLLGRLVAEDTIAAIASHFNVKIKRTAREIYGLALNSNKPIPITQKLSLKASKVMGNIRLEIVGFSGHREFSYLKELGAMSELIAHQLRLFIATTDEAIQVIEKIQHFYDNNDRFLG</sequence>
<comment type="caution">
    <text evidence="3">The sequence shown here is derived from an EMBL/GenBank/DDBJ whole genome shotgun (WGS) entry which is preliminary data.</text>
</comment>
<protein>
    <submittedName>
        <fullName evidence="3">Probably methylase/helicase</fullName>
    </submittedName>
</protein>
<dbReference type="GO" id="GO:0032259">
    <property type="term" value="P:methylation"/>
    <property type="evidence" value="ECO:0007669"/>
    <property type="project" value="UniProtKB-KW"/>
</dbReference>
<dbReference type="Gene3D" id="3.40.50.300">
    <property type="entry name" value="P-loop containing nucleotide triphosphate hydrolases"/>
    <property type="match status" value="1"/>
</dbReference>
<accession>T2JYV0</accession>
<evidence type="ECO:0000313" key="4">
    <source>
        <dbReference type="Proteomes" id="UP000018130"/>
    </source>
</evidence>
<dbReference type="InterPro" id="IPR026937">
    <property type="entry name" value="SBNO_Helicase_C_dom"/>
</dbReference>
<dbReference type="PROSITE" id="PS51192">
    <property type="entry name" value="HELICASE_ATP_BIND_1"/>
    <property type="match status" value="1"/>
</dbReference>
<dbReference type="PANTHER" id="PTHR12706">
    <property type="entry name" value="STRAWBERRY NOTCH-RELATED"/>
    <property type="match status" value="1"/>
</dbReference>
<proteinExistence type="inferred from homology"/>
<name>T2JYV0_CROWT</name>
<dbReference type="Pfam" id="PF13871">
    <property type="entry name" value="Helicase_C_4"/>
    <property type="match status" value="1"/>
</dbReference>
<dbReference type="InterPro" id="IPR027417">
    <property type="entry name" value="P-loop_NTPase"/>
</dbReference>
<dbReference type="SUPFAM" id="SSF52540">
    <property type="entry name" value="P-loop containing nucleoside triphosphate hydrolases"/>
    <property type="match status" value="1"/>
</dbReference>
<dbReference type="Proteomes" id="UP000018130">
    <property type="component" value="Unassembled WGS sequence"/>
</dbReference>
<dbReference type="InterPro" id="IPR014001">
    <property type="entry name" value="Helicase_ATP-bd"/>
</dbReference>
<comment type="similarity">
    <text evidence="1">Belongs to the SBNO family.</text>
</comment>